<proteinExistence type="predicted"/>
<feature type="compositionally biased region" description="Basic residues" evidence="2">
    <location>
        <begin position="1602"/>
        <end position="1627"/>
    </location>
</feature>
<sequence length="1829" mass="207235">MSFTLPPPRPFNLHEARVAKQRQLYLPSYSVGLQDDEWHMKLMSKCMEDRSEIGAQEGDITACVEASTLRSDFGRAIIYNAKRTQAVRTKWAVEPAAKDTVENRRHIQRAFQKFVARLESLGHFKIFMLVDDQNRQQKWVKLLSPYKGEDMGGEGDRAREFGASGGLGSSELRDDMSSLRLIYQWIDEAGPAGLPQSQISMRTGMSFKWVERLKSVLIQNYGVGAKFAQNLQNVLISPRFANEGQNLKNIERRMVQRLTYSENTAWLAVGSTLTTSPNQCKACNADIVEIDDKFTCAQCKDFCVCTRCFIKNDDVHTGTLAVAGEHHARDHIMLNTLPMARKFVKMRLDINIGGLQGDCLDFITERLKTEEAVNAAVILERFPELERYHYLRLVSMSHAQHCAQLTCVAIKHITAKTACIRKCVILRRIGTPVDTPKVRALIAEFVGRIQAGEKIMAALSANQIARKQDYPLVRIGDLHMGVNGAELVDRRSKSWMHSYVGSHMGRALLLHAYMWKFVYGQEVADHMRREIERRNERLATEQLKRKEEERKQKQIELELAAQSNNDHASITAQARNSQYKFFKTRNRKRTKVTVEGKVPTFEPYNDPYSGWPEEYMWLRAAHDVKVDVPAAPHSDTAIGSSNYKCDLHLRQLVDNMPIHLFCEVVGVWREVPDLKEMLDDKYQRLTPIKRCPPAMRELIAPNLSTNREVMKRLLDVLDTLKTMRLLQTTEAPTQPLESRPVFSGFQTGTKMLRPAQLPPVVSVSPDYSRVFHVPTSRTYSYLPFRINPWKGKTSVNAGKLNTLRSEVLRFKKRRTGWAGPQYHLGYAWCTLISEWVVNQHLLRVLFSYIERGVLPKDSALTALPETMRSAAVEKTYKKRKQHKAKERSTVPPWLRSRFSNRRKNNNSPHALHTRLPDEFIDPTVVDARLMSSKHWVMDNFGLRTQFKIDDRVFTWAENEFIVICNTVRRYGGLRMGSAAYYKTLKSAFLLAGFYFPYENDAGRLQKQAVFLDNIEEVRHLQKLVLMCMKMEAKRHPEWHTDCQRAIYHKDGSIMCRMVKSIRDVAYSTFKGVAPLPTDRYSTQLLLTDTSHTAVVVAPAELSGSKQEDSPSPSTAMDVHADTDTDLQLITLPTDNAPTDTQSGTRPTAHTVPRGRWAAECVTPSIVLHFGRNSNEWMCKLEAVYREVFHTRTRYMGVLVPPDDSAPQIRIHSDVATMGLLLTSQLYQWTKLAQEGKTADDAPLCNLPAYWMQHCMDMFSVVRDQFKVMHTGMRQHSVISDHNSLVITLRRMITPEFRPNFFHLIRLTAQSFDDVGSLSLNTSNTRMGGKHSGFTAAVFSFAEDVMAGRATINITECTKMVNDGDTHCAGDFDGTVEGHRRTMSEIMPIRCSMQYVEPDLTETPTQVAQRALEIMPYLTQTWTSANGIGNGARMCGHADGECDESCAEHAMLAECAKAPMGVSHVCVRTWIEEVGLASSTDGVWDKDMGDSVDLYLRNLVMRGALLRVGITEPMYVHPHHAGIWAASPVIYVEPSESADQDEEGDRGVETLERAKNDDIDKVTEGTDANTDVRSDTEQLDESSVQKCVVPAIDDVVEFDRNGSKTRRSRRQRTRHSSNGKKGAKSHQTRKSEQENEHQPQQQPPPEMSRSQATVQQDTSVDTQNGARDVEAQSVTVADSTKLKKKPKPDAFKIDDTLVRVIDPWVSPNPEQCINTERLGKFLTVITERVLQAPWLCEADLYSDYSFVMLPRAFSDLLRLLVAGRVLVRKYLPRVRKPDLFSSPLDTLLSHPGSEEMQGDANQPDKAIYHATPDCYVRLAYLLEAGGCGEE</sequence>
<evidence type="ECO:0000313" key="4">
    <source>
        <dbReference type="Proteomes" id="UP000054560"/>
    </source>
</evidence>
<gene>
    <name evidence="3" type="ORF">SARC_03214</name>
</gene>
<dbReference type="InterPro" id="IPR044210">
    <property type="entry name" value="Tfc3-like"/>
</dbReference>
<dbReference type="Proteomes" id="UP000054560">
    <property type="component" value="Unassembled WGS sequence"/>
</dbReference>
<dbReference type="EMBL" id="KQ241755">
    <property type="protein sequence ID" value="KNC84571.1"/>
    <property type="molecule type" value="Genomic_DNA"/>
</dbReference>
<evidence type="ECO:0000313" key="3">
    <source>
        <dbReference type="EMBL" id="KNC84571.1"/>
    </source>
</evidence>
<protein>
    <submittedName>
        <fullName evidence="3">Uncharacterized protein</fullName>
    </submittedName>
</protein>
<feature type="region of interest" description="Disordered" evidence="2">
    <location>
        <begin position="1534"/>
        <end position="1584"/>
    </location>
</feature>
<dbReference type="GeneID" id="25903718"/>
<dbReference type="GO" id="GO:0003677">
    <property type="term" value="F:DNA binding"/>
    <property type="evidence" value="ECO:0007669"/>
    <property type="project" value="InterPro"/>
</dbReference>
<reference evidence="3 4" key="1">
    <citation type="submission" date="2011-02" db="EMBL/GenBank/DDBJ databases">
        <title>The Genome Sequence of Sphaeroforma arctica JP610.</title>
        <authorList>
            <consortium name="The Broad Institute Genome Sequencing Platform"/>
            <person name="Russ C."/>
            <person name="Cuomo C."/>
            <person name="Young S.K."/>
            <person name="Zeng Q."/>
            <person name="Gargeya S."/>
            <person name="Alvarado L."/>
            <person name="Berlin A."/>
            <person name="Chapman S.B."/>
            <person name="Chen Z."/>
            <person name="Freedman E."/>
            <person name="Gellesch M."/>
            <person name="Goldberg J."/>
            <person name="Griggs A."/>
            <person name="Gujja S."/>
            <person name="Heilman E."/>
            <person name="Heiman D."/>
            <person name="Howarth C."/>
            <person name="Mehta T."/>
            <person name="Neiman D."/>
            <person name="Pearson M."/>
            <person name="Roberts A."/>
            <person name="Saif S."/>
            <person name="Shea T."/>
            <person name="Shenoy N."/>
            <person name="Sisk P."/>
            <person name="Stolte C."/>
            <person name="Sykes S."/>
            <person name="White J."/>
            <person name="Yandava C."/>
            <person name="Burger G."/>
            <person name="Gray M.W."/>
            <person name="Holland P.W.H."/>
            <person name="King N."/>
            <person name="Lang F.B.F."/>
            <person name="Roger A.J."/>
            <person name="Ruiz-Trillo I."/>
            <person name="Haas B."/>
            <person name="Nusbaum C."/>
            <person name="Birren B."/>
        </authorList>
    </citation>
    <scope>NUCLEOTIDE SEQUENCE [LARGE SCALE GENOMIC DNA]</scope>
    <source>
        <strain evidence="3 4">JP610</strain>
    </source>
</reference>
<name>A0A0L0G6U0_9EUKA</name>
<evidence type="ECO:0000256" key="1">
    <source>
        <dbReference type="SAM" id="Coils"/>
    </source>
</evidence>
<keyword evidence="1" id="KW-0175">Coiled coil</keyword>
<organism evidence="3 4">
    <name type="scientific">Sphaeroforma arctica JP610</name>
    <dbReference type="NCBI Taxonomy" id="667725"/>
    <lineage>
        <taxon>Eukaryota</taxon>
        <taxon>Ichthyosporea</taxon>
        <taxon>Ichthyophonida</taxon>
        <taxon>Sphaeroforma</taxon>
    </lineage>
</organism>
<dbReference type="GO" id="GO:0000127">
    <property type="term" value="C:transcription factor TFIIIC complex"/>
    <property type="evidence" value="ECO:0007669"/>
    <property type="project" value="InterPro"/>
</dbReference>
<dbReference type="PANTHER" id="PTHR15180">
    <property type="entry name" value="GENERAL TRANSCRIPTION FACTOR 3C POLYPEPTIDE 1"/>
    <property type="match status" value="1"/>
</dbReference>
<feature type="region of interest" description="Disordered" evidence="2">
    <location>
        <begin position="1597"/>
        <end position="1672"/>
    </location>
</feature>
<evidence type="ECO:0000256" key="2">
    <source>
        <dbReference type="SAM" id="MobiDB-lite"/>
    </source>
</evidence>
<dbReference type="RefSeq" id="XP_014158473.1">
    <property type="nucleotide sequence ID" value="XM_014302998.1"/>
</dbReference>
<dbReference type="GO" id="GO:0042791">
    <property type="term" value="P:5S class rRNA transcription by RNA polymerase III"/>
    <property type="evidence" value="ECO:0007669"/>
    <property type="project" value="TreeGrafter"/>
</dbReference>
<keyword evidence="4" id="KW-1185">Reference proteome</keyword>
<feature type="coiled-coil region" evidence="1">
    <location>
        <begin position="529"/>
        <end position="565"/>
    </location>
</feature>
<feature type="compositionally biased region" description="Polar residues" evidence="2">
    <location>
        <begin position="1647"/>
        <end position="1664"/>
    </location>
</feature>
<accession>A0A0L0G6U0</accession>
<feature type="compositionally biased region" description="Basic and acidic residues" evidence="2">
    <location>
        <begin position="1544"/>
        <end position="1575"/>
    </location>
</feature>
<dbReference type="GO" id="GO:0006384">
    <property type="term" value="P:transcription initiation at RNA polymerase III promoter"/>
    <property type="evidence" value="ECO:0007669"/>
    <property type="project" value="InterPro"/>
</dbReference>
<dbReference type="PANTHER" id="PTHR15180:SF1">
    <property type="entry name" value="GENERAL TRANSCRIPTION FACTOR 3C POLYPEPTIDE 1"/>
    <property type="match status" value="1"/>
</dbReference>